<comment type="caution">
    <text evidence="3">The sequence shown here is derived from an EMBL/GenBank/DDBJ whole genome shotgun (WGS) entry which is preliminary data.</text>
</comment>
<keyword evidence="4" id="KW-1185">Reference proteome</keyword>
<dbReference type="RefSeq" id="WP_353543569.1">
    <property type="nucleotide sequence ID" value="NZ_BAABRN010000056.1"/>
</dbReference>
<dbReference type="EMBL" id="BAABRN010000056">
    <property type="protein sequence ID" value="GAA5503598.1"/>
    <property type="molecule type" value="Genomic_DNA"/>
</dbReference>
<gene>
    <name evidence="3" type="ORF">Dxin01_03357</name>
</gene>
<proteinExistence type="predicted"/>
<feature type="region of interest" description="Disordered" evidence="2">
    <location>
        <begin position="109"/>
        <end position="143"/>
    </location>
</feature>
<accession>A0ABP9VHP0</accession>
<evidence type="ECO:0000313" key="3">
    <source>
        <dbReference type="EMBL" id="GAA5503598.1"/>
    </source>
</evidence>
<sequence>MSLVLQVPCDRRLVIFPLLTWDPLEDTATILDAGNRKVIKLSTSLPFSKAACQQIKAKPEMLSMPQAKALLAAAAIVRIEQRLVTQVTKTYRDMLRSVAAHHGLPPVSYAALTAPPAPKKSQTKQIEKSRKTSSRKQENAAHVGLTPYQIRCLEDEQARRQRRIREEHAPVGPVDIRMTREMQAAVNAHRRQEAEIARQRRVLAEAERQRTQKRKVDEDAARFRQEARREQLTSVAEVRKSEPRAARLYRRIDLSEMALPPRLGDLRPLRFNHWLPDRLEVEVETDLGAAFVPLAVLLSFDSRLCGCLQQAMGALTLEESLELLRHCLSERNFHSTPPAMQLLEGLHDRLSRSAKRNAPLRPRIAALTPQLRWRQQRCAEKYGYRAAELAQSRAERADALLERVERETSKYSAAQTAFRVHEWGSEQGITHFNPFEYK</sequence>
<evidence type="ECO:0000256" key="1">
    <source>
        <dbReference type="SAM" id="Coils"/>
    </source>
</evidence>
<dbReference type="Proteomes" id="UP001458946">
    <property type="component" value="Unassembled WGS sequence"/>
</dbReference>
<protein>
    <submittedName>
        <fullName evidence="3">Uncharacterized protein</fullName>
    </submittedName>
</protein>
<feature type="coiled-coil region" evidence="1">
    <location>
        <begin position="189"/>
        <end position="226"/>
    </location>
</feature>
<evidence type="ECO:0000313" key="4">
    <source>
        <dbReference type="Proteomes" id="UP001458946"/>
    </source>
</evidence>
<name>A0ABP9VHP0_9DEIO</name>
<organism evidence="3 4">
    <name type="scientific">Deinococcus xinjiangensis</name>
    <dbReference type="NCBI Taxonomy" id="457454"/>
    <lineage>
        <taxon>Bacteria</taxon>
        <taxon>Thermotogati</taxon>
        <taxon>Deinococcota</taxon>
        <taxon>Deinococci</taxon>
        <taxon>Deinococcales</taxon>
        <taxon>Deinococcaceae</taxon>
        <taxon>Deinococcus</taxon>
    </lineage>
</organism>
<keyword evidence="1" id="KW-0175">Coiled coil</keyword>
<evidence type="ECO:0000256" key="2">
    <source>
        <dbReference type="SAM" id="MobiDB-lite"/>
    </source>
</evidence>
<reference evidence="3 4" key="1">
    <citation type="submission" date="2024-02" db="EMBL/GenBank/DDBJ databases">
        <title>Deinococcus xinjiangensis NBRC 107630.</title>
        <authorList>
            <person name="Ichikawa N."/>
            <person name="Katano-Makiyama Y."/>
            <person name="Hidaka K."/>
        </authorList>
    </citation>
    <scope>NUCLEOTIDE SEQUENCE [LARGE SCALE GENOMIC DNA]</scope>
    <source>
        <strain evidence="3 4">NBRC 107630</strain>
    </source>
</reference>
<feature type="compositionally biased region" description="Basic and acidic residues" evidence="2">
    <location>
        <begin position="125"/>
        <end position="139"/>
    </location>
</feature>